<dbReference type="InterPro" id="IPR001179">
    <property type="entry name" value="PPIase_FKBP_dom"/>
</dbReference>
<evidence type="ECO:0000259" key="12">
    <source>
        <dbReference type="PROSITE" id="PS50059"/>
    </source>
</evidence>
<comment type="similarity">
    <text evidence="2 9 11">Belongs to the FKBP-type PPIase family. Tig subfamily.</text>
</comment>
<dbReference type="AlphaFoldDB" id="A0A1G2PG20"/>
<dbReference type="Pfam" id="PF00254">
    <property type="entry name" value="FKBP_C"/>
    <property type="match status" value="1"/>
</dbReference>
<dbReference type="GO" id="GO:0003755">
    <property type="term" value="F:peptidyl-prolyl cis-trans isomerase activity"/>
    <property type="evidence" value="ECO:0007669"/>
    <property type="project" value="UniProtKB-UniRule"/>
</dbReference>
<dbReference type="GO" id="GO:0005737">
    <property type="term" value="C:cytoplasm"/>
    <property type="evidence" value="ECO:0007669"/>
    <property type="project" value="UniProtKB-SubCell"/>
</dbReference>
<evidence type="ECO:0000256" key="8">
    <source>
        <dbReference type="ARBA" id="ARBA00029986"/>
    </source>
</evidence>
<dbReference type="NCBIfam" id="TIGR00115">
    <property type="entry name" value="tig"/>
    <property type="match status" value="1"/>
</dbReference>
<dbReference type="Pfam" id="PF05697">
    <property type="entry name" value="Trigger_N"/>
    <property type="match status" value="1"/>
</dbReference>
<dbReference type="PROSITE" id="PS50059">
    <property type="entry name" value="FKBP_PPIASE"/>
    <property type="match status" value="1"/>
</dbReference>
<dbReference type="InterPro" id="IPR005215">
    <property type="entry name" value="Trig_fac"/>
</dbReference>
<evidence type="ECO:0000256" key="9">
    <source>
        <dbReference type="HAMAP-Rule" id="MF_00303"/>
    </source>
</evidence>
<dbReference type="GO" id="GO:0006457">
    <property type="term" value="P:protein folding"/>
    <property type="evidence" value="ECO:0007669"/>
    <property type="project" value="UniProtKB-UniRule"/>
</dbReference>
<evidence type="ECO:0000256" key="11">
    <source>
        <dbReference type="RuleBase" id="RU003914"/>
    </source>
</evidence>
<dbReference type="SUPFAM" id="SSF102735">
    <property type="entry name" value="Trigger factor ribosome-binding domain"/>
    <property type="match status" value="1"/>
</dbReference>
<dbReference type="SUPFAM" id="SSF54534">
    <property type="entry name" value="FKBP-like"/>
    <property type="match status" value="1"/>
</dbReference>
<comment type="domain">
    <text evidence="9">Consists of 3 domains; the N-terminus binds the ribosome, the middle domain has PPIase activity, while the C-terminus has intrinsic chaperone activity on its own.</text>
</comment>
<evidence type="ECO:0000256" key="6">
    <source>
        <dbReference type="ARBA" id="ARBA00023186"/>
    </source>
</evidence>
<evidence type="ECO:0000256" key="1">
    <source>
        <dbReference type="ARBA" id="ARBA00000971"/>
    </source>
</evidence>
<dbReference type="Pfam" id="PF05698">
    <property type="entry name" value="Trigger_C"/>
    <property type="match status" value="1"/>
</dbReference>
<evidence type="ECO:0000256" key="5">
    <source>
        <dbReference type="ARBA" id="ARBA00023110"/>
    </source>
</evidence>
<evidence type="ECO:0000256" key="4">
    <source>
        <dbReference type="ARBA" id="ARBA00016902"/>
    </source>
</evidence>
<comment type="subcellular location">
    <subcellularLocation>
        <location evidence="9">Cytoplasm</location>
    </subcellularLocation>
    <text evidence="9">About half TF is bound to the ribosome near the polypeptide exit tunnel while the other half is free in the cytoplasm.</text>
</comment>
<dbReference type="Gene3D" id="3.30.70.1050">
    <property type="entry name" value="Trigger factor ribosome-binding domain"/>
    <property type="match status" value="1"/>
</dbReference>
<keyword evidence="9 11" id="KW-0132">Cell division</keyword>
<gene>
    <name evidence="9" type="primary">tig</name>
    <name evidence="13" type="ORF">A2828_02305</name>
</gene>
<dbReference type="HAMAP" id="MF_00303">
    <property type="entry name" value="Trigger_factor_Tig"/>
    <property type="match status" value="1"/>
</dbReference>
<dbReference type="Proteomes" id="UP000178869">
    <property type="component" value="Unassembled WGS sequence"/>
</dbReference>
<dbReference type="GO" id="GO:0051301">
    <property type="term" value="P:cell division"/>
    <property type="evidence" value="ECO:0007669"/>
    <property type="project" value="UniProtKB-KW"/>
</dbReference>
<dbReference type="InterPro" id="IPR027304">
    <property type="entry name" value="Trigger_fact/SurA_dom_sf"/>
</dbReference>
<comment type="caution">
    <text evidence="13">The sequence shown here is derived from an EMBL/GenBank/DDBJ whole genome shotgun (WGS) entry which is preliminary data.</text>
</comment>
<name>A0A1G2PG20_9BACT</name>
<dbReference type="InterPro" id="IPR046357">
    <property type="entry name" value="PPIase_dom_sf"/>
</dbReference>
<reference evidence="13 14" key="1">
    <citation type="journal article" date="2016" name="Nat. Commun.">
        <title>Thousands of microbial genomes shed light on interconnected biogeochemical processes in an aquifer system.</title>
        <authorList>
            <person name="Anantharaman K."/>
            <person name="Brown C.T."/>
            <person name="Hug L.A."/>
            <person name="Sharon I."/>
            <person name="Castelle C.J."/>
            <person name="Probst A.J."/>
            <person name="Thomas B.C."/>
            <person name="Singh A."/>
            <person name="Wilkins M.J."/>
            <person name="Karaoz U."/>
            <person name="Brodie E.L."/>
            <person name="Williams K.H."/>
            <person name="Hubbard S.S."/>
            <person name="Banfield J.F."/>
        </authorList>
    </citation>
    <scope>NUCLEOTIDE SEQUENCE [LARGE SCALE GENOMIC DNA]</scope>
</reference>
<dbReference type="InterPro" id="IPR036611">
    <property type="entry name" value="Trigger_fac_ribosome-bd_sf"/>
</dbReference>
<dbReference type="EC" id="5.2.1.8" evidence="3 9"/>
<dbReference type="PIRSF" id="PIRSF003095">
    <property type="entry name" value="Trigger_factor"/>
    <property type="match status" value="1"/>
</dbReference>
<dbReference type="InterPro" id="IPR008881">
    <property type="entry name" value="Trigger_fac_ribosome-bd_bac"/>
</dbReference>
<dbReference type="GO" id="GO:0015031">
    <property type="term" value="P:protein transport"/>
    <property type="evidence" value="ECO:0007669"/>
    <property type="project" value="UniProtKB-UniRule"/>
</dbReference>
<feature type="domain" description="PPIase FKBP-type" evidence="12">
    <location>
        <begin position="162"/>
        <end position="222"/>
    </location>
</feature>
<evidence type="ECO:0000256" key="7">
    <source>
        <dbReference type="ARBA" id="ARBA00023235"/>
    </source>
</evidence>
<keyword evidence="5 9" id="KW-0697">Rotamase</keyword>
<keyword evidence="9 11" id="KW-0131">Cell cycle</keyword>
<comment type="function">
    <text evidence="9">Involved in protein export. Acts as a chaperone by maintaining the newly synthesized protein in an open conformation. Functions as a peptidyl-prolyl cis-trans isomerase.</text>
</comment>
<comment type="catalytic activity">
    <reaction evidence="1 9 10">
        <text>[protein]-peptidylproline (omega=180) = [protein]-peptidylproline (omega=0)</text>
        <dbReference type="Rhea" id="RHEA:16237"/>
        <dbReference type="Rhea" id="RHEA-COMP:10747"/>
        <dbReference type="Rhea" id="RHEA-COMP:10748"/>
        <dbReference type="ChEBI" id="CHEBI:83833"/>
        <dbReference type="ChEBI" id="CHEBI:83834"/>
        <dbReference type="EC" id="5.2.1.8"/>
    </reaction>
</comment>
<dbReference type="Gene3D" id="1.10.3120.10">
    <property type="entry name" value="Trigger factor, C-terminal domain"/>
    <property type="match status" value="1"/>
</dbReference>
<dbReference type="SUPFAM" id="SSF109998">
    <property type="entry name" value="Triger factor/SurA peptide-binding domain-like"/>
    <property type="match status" value="1"/>
</dbReference>
<protein>
    <recommendedName>
        <fullName evidence="4 9">Trigger factor</fullName>
        <shortName evidence="9">TF</shortName>
        <ecNumber evidence="3 9">5.2.1.8</ecNumber>
    </recommendedName>
    <alternativeName>
        <fullName evidence="8 9">PPIase</fullName>
    </alternativeName>
</protein>
<dbReference type="InterPro" id="IPR008880">
    <property type="entry name" value="Trigger_fac_C"/>
</dbReference>
<dbReference type="InterPro" id="IPR037041">
    <property type="entry name" value="Trigger_fac_C_sf"/>
</dbReference>
<evidence type="ECO:0000256" key="3">
    <source>
        <dbReference type="ARBA" id="ARBA00013194"/>
    </source>
</evidence>
<accession>A0A1G2PG20</accession>
<evidence type="ECO:0000313" key="14">
    <source>
        <dbReference type="Proteomes" id="UP000178869"/>
    </source>
</evidence>
<dbReference type="Gene3D" id="3.10.50.40">
    <property type="match status" value="1"/>
</dbReference>
<keyword evidence="7 9" id="KW-0413">Isomerase</keyword>
<dbReference type="EMBL" id="MHSR01000013">
    <property type="protein sequence ID" value="OHA46709.1"/>
    <property type="molecule type" value="Genomic_DNA"/>
</dbReference>
<keyword evidence="6 9" id="KW-0143">Chaperone</keyword>
<organism evidence="13 14">
    <name type="scientific">Candidatus Terrybacteria bacterium RIFCSPHIGHO2_01_FULL_43_35</name>
    <dbReference type="NCBI Taxonomy" id="1802361"/>
    <lineage>
        <taxon>Bacteria</taxon>
        <taxon>Candidatus Terryibacteriota</taxon>
    </lineage>
</organism>
<evidence type="ECO:0000256" key="2">
    <source>
        <dbReference type="ARBA" id="ARBA00005464"/>
    </source>
</evidence>
<evidence type="ECO:0000256" key="10">
    <source>
        <dbReference type="PROSITE-ProRule" id="PRU00277"/>
    </source>
</evidence>
<evidence type="ECO:0000313" key="13">
    <source>
        <dbReference type="EMBL" id="OHA46709.1"/>
    </source>
</evidence>
<proteinExistence type="inferred from homology"/>
<keyword evidence="9" id="KW-0963">Cytoplasm</keyword>
<sequence length="429" mass="48776">MDIKREIQKQNIEWRVEINGIELAPYCQMALETMIKDLEFPGFRKGKIPQNLAQNHFSEEQIIEQSALLATRKIAADILAQEIEEWMGQPEIEVLENNKDKGLVFILRATLLPKVILGDWRKKINVKAQLPQVKDEEITKSLNYLRASRAVYRAVNRTAQKGDFVEVSFSGLAGGVQVEGLASRRHPFILGEGGFVEGFEDNIEGMRVGEDKLFTLKVDKSWKHKAVAGREIEFSVKLDALQERLLPEILDDFAKSLGAFKSIDELKASITEGLLAEKKEAEKKRFRLAILDQIIENLSVEIPEVMRKQEADRLYEDMRVGVEQGGYKFEGYLTQIGKTQEGLKEDFMRGAEKRVKASLVLRALAKELAIEPTDEEIQQCINEELIKARPPEGAQKIDPDEHKAYCRSIVRNEKVFEALEAIVEQKAKV</sequence>